<keyword evidence="3" id="KW-1185">Reference proteome</keyword>
<dbReference type="PANTHER" id="PTHR30267">
    <property type="entry name" value="PROTEIN KINASE PRKA"/>
    <property type="match status" value="1"/>
</dbReference>
<gene>
    <name evidence="2" type="ORF">SOO65_20200</name>
</gene>
<dbReference type="InterPro" id="IPR010650">
    <property type="entry name" value="PrkA_C"/>
</dbReference>
<dbReference type="AlphaFoldDB" id="A0AAX4HPI4"/>
<dbReference type="KEGG" id="psti:SOO65_20200"/>
<dbReference type="PANTHER" id="PTHR30267:SF2">
    <property type="entry name" value="PROTEIN PRKA"/>
    <property type="match status" value="1"/>
</dbReference>
<accession>A0AAX4HPI4</accession>
<dbReference type="Pfam" id="PF08298">
    <property type="entry name" value="AAA_PrkA"/>
    <property type="match status" value="1"/>
</dbReference>
<dbReference type="GO" id="GO:0004672">
    <property type="term" value="F:protein kinase activity"/>
    <property type="evidence" value="ECO:0007669"/>
    <property type="project" value="TreeGrafter"/>
</dbReference>
<dbReference type="RefSeq" id="WP_321394930.1">
    <property type="nucleotide sequence ID" value="NZ_CP139487.1"/>
</dbReference>
<feature type="domain" description="PrkA AAA" evidence="1">
    <location>
        <begin position="18"/>
        <end position="425"/>
    </location>
</feature>
<dbReference type="EMBL" id="CP139487">
    <property type="protein sequence ID" value="WPU65022.1"/>
    <property type="molecule type" value="Genomic_DNA"/>
</dbReference>
<reference evidence="2 3" key="1">
    <citation type="submission" date="2023-11" db="EMBL/GenBank/DDBJ databases">
        <title>Peredibacter starrii A3.12.</title>
        <authorList>
            <person name="Mitchell R.J."/>
        </authorList>
    </citation>
    <scope>NUCLEOTIDE SEQUENCE [LARGE SCALE GENOMIC DNA]</scope>
    <source>
        <strain evidence="2 3">A3.12</strain>
    </source>
</reference>
<dbReference type="Proteomes" id="UP001324634">
    <property type="component" value="Chromosome"/>
</dbReference>
<evidence type="ECO:0000259" key="1">
    <source>
        <dbReference type="SMART" id="SM00763"/>
    </source>
</evidence>
<dbReference type="InterPro" id="IPR027417">
    <property type="entry name" value="P-loop_NTPase"/>
</dbReference>
<protein>
    <recommendedName>
        <fullName evidence="1">PrkA AAA domain-containing protein</fullName>
    </recommendedName>
</protein>
<proteinExistence type="predicted"/>
<dbReference type="SMART" id="SM00763">
    <property type="entry name" value="AAA_PrkA"/>
    <property type="match status" value="1"/>
</dbReference>
<sequence>MKWMEEVNKEEGRYQNVLAFEEYMKLFEKNPEKELRPTCIYLRDMFDYYGTNPNGSFKLFSREHADAPPVHGQIKTQKRIHQYLQNFMEEGFNNKFILLVGPNGSSKSSLIKKIMLSAEDYSHTDEGSLFSFSWIFPIDQFVKGSLGLSGGTADKNVNSYAFLEDKDISAILSSELKDHPLLLLPIKTRQKLIEDAFKNDGTRLETIRKSYLYNGDLSQRNRLIFDALLKNYKGSYTEVFKHIRVERLFINRRYSIGATTIEPQLHVDANLQQITMDRRLASLPPSLQSLNLFSLNGEVVLANRGILEFSDLLKRPLDTFKYLLMTMESKTINLHGILTELDIFFIGSSNEIHFAAFKQHPDFNSFKGRFNFLRVPYLMSYKEEEKIYQEQISKLKEEATFEPHSLTALCLWSVMTRMRAPVAKNFHDEKIGRIAEALSPLEKCLLYADRETPDAFDSESRQILKMGVEDVMNEYENDSMYEGKFGISPREVKQIIYDLAYNSKSVTFVEVLDYLGGLIEKKAEYDFLNISHQGEYHNPQKFIDLIEAWCVDILDNEVRESLGLVDDRSYEDYISKYILSINAVIKGEKVKNNVTGKFEAPDSFFIKEFESNVHMNEVPEKFRSNLIARLGAYALDNRGKPIVYAEVFEDLVHLLQESYRKEQKKVIDKIGRNLVLFLAEKKDGGNHNVEKDVREMITNILNTLQNKYHYSENGAISSLQYLLKMRYDTQR</sequence>
<organism evidence="2 3">
    <name type="scientific">Peredibacter starrii</name>
    <dbReference type="NCBI Taxonomy" id="28202"/>
    <lineage>
        <taxon>Bacteria</taxon>
        <taxon>Pseudomonadati</taxon>
        <taxon>Bdellovibrionota</taxon>
        <taxon>Bacteriovoracia</taxon>
        <taxon>Bacteriovoracales</taxon>
        <taxon>Bacteriovoracaceae</taxon>
        <taxon>Peredibacter</taxon>
    </lineage>
</organism>
<name>A0AAX4HPI4_9BACT</name>
<evidence type="ECO:0000313" key="2">
    <source>
        <dbReference type="EMBL" id="WPU65022.1"/>
    </source>
</evidence>
<dbReference type="Pfam" id="PF06798">
    <property type="entry name" value="PrkA"/>
    <property type="match status" value="1"/>
</dbReference>
<evidence type="ECO:0000313" key="3">
    <source>
        <dbReference type="Proteomes" id="UP001324634"/>
    </source>
</evidence>
<dbReference type="SUPFAM" id="SSF52540">
    <property type="entry name" value="P-loop containing nucleoside triphosphate hydrolases"/>
    <property type="match status" value="1"/>
</dbReference>
<dbReference type="InterPro" id="IPR013153">
    <property type="entry name" value="Prk_AAA"/>
</dbReference>